<dbReference type="Pfam" id="PF00512">
    <property type="entry name" value="HisKA"/>
    <property type="match status" value="1"/>
</dbReference>
<evidence type="ECO:0000256" key="4">
    <source>
        <dbReference type="ARBA" id="ARBA00022553"/>
    </source>
</evidence>
<keyword evidence="6" id="KW-0418">Kinase</keyword>
<gene>
    <name evidence="11" type="ORF">VVD49_21510</name>
</gene>
<dbReference type="InterPro" id="IPR036890">
    <property type="entry name" value="HATPase_C_sf"/>
</dbReference>
<evidence type="ECO:0000313" key="11">
    <source>
        <dbReference type="EMBL" id="MEC5388325.1"/>
    </source>
</evidence>
<dbReference type="GO" id="GO:0005524">
    <property type="term" value="F:ATP binding"/>
    <property type="evidence" value="ECO:0007669"/>
    <property type="project" value="UniProtKB-KW"/>
</dbReference>
<protein>
    <recommendedName>
        <fullName evidence="3">histidine kinase</fullName>
        <ecNumber evidence="3">2.7.13.3</ecNumber>
    </recommendedName>
</protein>
<keyword evidence="5" id="KW-0808">Transferase</keyword>
<comment type="subcellular location">
    <subcellularLocation>
        <location evidence="2">Membrane</location>
    </subcellularLocation>
</comment>
<dbReference type="SUPFAM" id="SSF47384">
    <property type="entry name" value="Homodimeric domain of signal transducing histidine kinase"/>
    <property type="match status" value="1"/>
</dbReference>
<dbReference type="SUPFAM" id="SSF55874">
    <property type="entry name" value="ATPase domain of HSP90 chaperone/DNA topoisomerase II/histidine kinase"/>
    <property type="match status" value="1"/>
</dbReference>
<dbReference type="PROSITE" id="PS50109">
    <property type="entry name" value="HIS_KIN"/>
    <property type="match status" value="1"/>
</dbReference>
<keyword evidence="11" id="KW-0067">ATP-binding</keyword>
<evidence type="ECO:0000256" key="3">
    <source>
        <dbReference type="ARBA" id="ARBA00012438"/>
    </source>
</evidence>
<keyword evidence="11" id="KW-0547">Nucleotide-binding</keyword>
<name>A0ABU6KAJ0_9RHOO</name>
<evidence type="ECO:0000259" key="9">
    <source>
        <dbReference type="PROSITE" id="PS50109"/>
    </source>
</evidence>
<keyword evidence="8" id="KW-0472">Membrane</keyword>
<dbReference type="InterPro" id="IPR004358">
    <property type="entry name" value="Sig_transdc_His_kin-like_C"/>
</dbReference>
<dbReference type="InterPro" id="IPR003594">
    <property type="entry name" value="HATPase_dom"/>
</dbReference>
<dbReference type="Gene3D" id="3.30.565.10">
    <property type="entry name" value="Histidine kinase-like ATPase, C-terminal domain"/>
    <property type="match status" value="1"/>
</dbReference>
<dbReference type="InterPro" id="IPR005467">
    <property type="entry name" value="His_kinase_dom"/>
</dbReference>
<dbReference type="InterPro" id="IPR003661">
    <property type="entry name" value="HisK_dim/P_dom"/>
</dbReference>
<feature type="transmembrane region" description="Helical" evidence="8">
    <location>
        <begin position="179"/>
        <end position="201"/>
    </location>
</feature>
<comment type="caution">
    <text evidence="11">The sequence shown here is derived from an EMBL/GenBank/DDBJ whole genome shotgun (WGS) entry which is preliminary data.</text>
</comment>
<evidence type="ECO:0000256" key="6">
    <source>
        <dbReference type="ARBA" id="ARBA00022777"/>
    </source>
</evidence>
<dbReference type="EC" id="2.7.13.3" evidence="3"/>
<dbReference type="InterPro" id="IPR003660">
    <property type="entry name" value="HAMP_dom"/>
</dbReference>
<sequence length="481" mass="53213">MHVRYPGSFLKLLLIGFGLVALPLLVALGDAYISLEKLMQRSERSITHAVQITRDSRALGEQITALERLARQQLVLGEQGVLDAYAARRAQFLEGLAHLKDVAEDDVASAQLAGLTAREASVWRALQRQDLSPKEARSIVGEFSGMRDAATEVLHRADMRIEGDIAELREKTEHARHQLLFRLLALIPVGILLIAGVIFLIRRPIRHLGEGIRGLGDGQLDKKIVVRGPRDLEELGRELDWLRLRLNEVDEQKMRFLRHVSHELKTPLTAVHEGTQLLSDQVSGELNAEQREIVGILRSNSARLRQLIENLLDYSGIRFRPTVLTREPVALADLFAQIGEDQKLALAARKLTLQAFDHGLSVDVDREKLRVVLDNLVSNAAKYAPEESVIDLLAQRQAGQTLIEVADQGPGVPMENVERLFEPFVQGPPPRDAASIKGTGLGLSIVRELVSAHGGNVELLSNQPHGMRVRVSLPNTAITAN</sequence>
<evidence type="ECO:0000256" key="1">
    <source>
        <dbReference type="ARBA" id="ARBA00000085"/>
    </source>
</evidence>
<dbReference type="InterPro" id="IPR036097">
    <property type="entry name" value="HisK_dim/P_sf"/>
</dbReference>
<dbReference type="SMART" id="SM00387">
    <property type="entry name" value="HATPase_c"/>
    <property type="match status" value="1"/>
</dbReference>
<evidence type="ECO:0000256" key="8">
    <source>
        <dbReference type="SAM" id="Phobius"/>
    </source>
</evidence>
<dbReference type="InterPro" id="IPR050736">
    <property type="entry name" value="Sensor_HK_Regulatory"/>
</dbReference>
<dbReference type="PANTHER" id="PTHR43711">
    <property type="entry name" value="TWO-COMPONENT HISTIDINE KINASE"/>
    <property type="match status" value="1"/>
</dbReference>
<dbReference type="Pfam" id="PF02518">
    <property type="entry name" value="HATPase_c"/>
    <property type="match status" value="1"/>
</dbReference>
<dbReference type="CDD" id="cd00082">
    <property type="entry name" value="HisKA"/>
    <property type="match status" value="1"/>
</dbReference>
<dbReference type="Proteomes" id="UP001331561">
    <property type="component" value="Unassembled WGS sequence"/>
</dbReference>
<dbReference type="Gene3D" id="1.10.287.130">
    <property type="match status" value="1"/>
</dbReference>
<reference evidence="11 12" key="1">
    <citation type="submission" date="2024-01" db="EMBL/GenBank/DDBJ databases">
        <title>Uliginosibacterium soil sp. nov.</title>
        <authorList>
            <person name="Lv Y."/>
        </authorList>
    </citation>
    <scope>NUCLEOTIDE SEQUENCE [LARGE SCALE GENOMIC DNA]</scope>
    <source>
        <strain evidence="11 12">H3</strain>
    </source>
</reference>
<proteinExistence type="predicted"/>
<dbReference type="SMART" id="SM00388">
    <property type="entry name" value="HisKA"/>
    <property type="match status" value="1"/>
</dbReference>
<accession>A0ABU6KAJ0</accession>
<dbReference type="PROSITE" id="PS50885">
    <property type="entry name" value="HAMP"/>
    <property type="match status" value="1"/>
</dbReference>
<keyword evidence="7" id="KW-0902">Two-component regulatory system</keyword>
<dbReference type="PANTHER" id="PTHR43711:SF28">
    <property type="entry name" value="SENSOR HISTIDINE KINASE YXDK"/>
    <property type="match status" value="1"/>
</dbReference>
<evidence type="ECO:0000313" key="12">
    <source>
        <dbReference type="Proteomes" id="UP001331561"/>
    </source>
</evidence>
<dbReference type="PRINTS" id="PR00344">
    <property type="entry name" value="BCTRLSENSOR"/>
</dbReference>
<dbReference type="RefSeq" id="WP_327601297.1">
    <property type="nucleotide sequence ID" value="NZ_JAYXHS010000005.1"/>
</dbReference>
<dbReference type="CDD" id="cd00075">
    <property type="entry name" value="HATPase"/>
    <property type="match status" value="1"/>
</dbReference>
<evidence type="ECO:0000256" key="7">
    <source>
        <dbReference type="ARBA" id="ARBA00023012"/>
    </source>
</evidence>
<keyword evidence="8" id="KW-1133">Transmembrane helix</keyword>
<feature type="domain" description="HAMP" evidence="10">
    <location>
        <begin position="199"/>
        <end position="251"/>
    </location>
</feature>
<keyword evidence="12" id="KW-1185">Reference proteome</keyword>
<keyword evidence="8" id="KW-0812">Transmembrane</keyword>
<evidence type="ECO:0000259" key="10">
    <source>
        <dbReference type="PROSITE" id="PS50885"/>
    </source>
</evidence>
<keyword evidence="4" id="KW-0597">Phosphoprotein</keyword>
<evidence type="ECO:0000256" key="2">
    <source>
        <dbReference type="ARBA" id="ARBA00004370"/>
    </source>
</evidence>
<evidence type="ECO:0000256" key="5">
    <source>
        <dbReference type="ARBA" id="ARBA00022679"/>
    </source>
</evidence>
<feature type="domain" description="Histidine kinase" evidence="9">
    <location>
        <begin position="259"/>
        <end position="477"/>
    </location>
</feature>
<feature type="transmembrane region" description="Helical" evidence="8">
    <location>
        <begin position="12"/>
        <end position="35"/>
    </location>
</feature>
<dbReference type="EMBL" id="JAYXHS010000005">
    <property type="protein sequence ID" value="MEC5388325.1"/>
    <property type="molecule type" value="Genomic_DNA"/>
</dbReference>
<organism evidence="11 12">
    <name type="scientific">Uliginosibacterium silvisoli</name>
    <dbReference type="NCBI Taxonomy" id="3114758"/>
    <lineage>
        <taxon>Bacteria</taxon>
        <taxon>Pseudomonadati</taxon>
        <taxon>Pseudomonadota</taxon>
        <taxon>Betaproteobacteria</taxon>
        <taxon>Rhodocyclales</taxon>
        <taxon>Zoogloeaceae</taxon>
        <taxon>Uliginosibacterium</taxon>
    </lineage>
</organism>
<comment type="catalytic activity">
    <reaction evidence="1">
        <text>ATP + protein L-histidine = ADP + protein N-phospho-L-histidine.</text>
        <dbReference type="EC" id="2.7.13.3"/>
    </reaction>
</comment>